<dbReference type="InterPro" id="IPR010105">
    <property type="entry name" value="TonB_sidphr_rcpt"/>
</dbReference>
<dbReference type="InterPro" id="IPR037066">
    <property type="entry name" value="Plug_dom_sf"/>
</dbReference>
<dbReference type="InterPro" id="IPR000531">
    <property type="entry name" value="Beta-barrel_TonB"/>
</dbReference>
<keyword evidence="7" id="KW-0732">Signal</keyword>
<dbReference type="InterPro" id="IPR039426">
    <property type="entry name" value="TonB-dep_rcpt-like"/>
</dbReference>
<dbReference type="InterPro" id="IPR036942">
    <property type="entry name" value="Beta-barrel_TonB_sf"/>
</dbReference>
<evidence type="ECO:0000256" key="15">
    <source>
        <dbReference type="PROSITE-ProRule" id="PRU10144"/>
    </source>
</evidence>
<proteinExistence type="inferred from homology"/>
<dbReference type="Proteomes" id="UP000780690">
    <property type="component" value="Unassembled WGS sequence"/>
</dbReference>
<dbReference type="RefSeq" id="WP_167141600.1">
    <property type="nucleotide sequence ID" value="NZ_VWXD01000008.1"/>
</dbReference>
<gene>
    <name evidence="19" type="primary">fhuE</name>
    <name evidence="19" type="ORF">F3J38_21105</name>
</gene>
<accession>A0ABX0QZV3</accession>
<evidence type="ECO:0000256" key="1">
    <source>
        <dbReference type="ARBA" id="ARBA00004571"/>
    </source>
</evidence>
<evidence type="ECO:0000313" key="20">
    <source>
        <dbReference type="Proteomes" id="UP000780690"/>
    </source>
</evidence>
<dbReference type="EMBL" id="VWXD01000008">
    <property type="protein sequence ID" value="NIF02524.1"/>
    <property type="molecule type" value="Genomic_DNA"/>
</dbReference>
<evidence type="ECO:0000259" key="17">
    <source>
        <dbReference type="Pfam" id="PF00593"/>
    </source>
</evidence>
<evidence type="ECO:0000313" key="19">
    <source>
        <dbReference type="EMBL" id="NIF02524.1"/>
    </source>
</evidence>
<dbReference type="PROSITE" id="PS01156">
    <property type="entry name" value="TONB_DEPENDENT_REC_2"/>
    <property type="match status" value="1"/>
</dbReference>
<dbReference type="Gene3D" id="2.40.170.20">
    <property type="entry name" value="TonB-dependent receptor, beta-barrel domain"/>
    <property type="match status" value="1"/>
</dbReference>
<feature type="domain" description="TonB-dependent receptor plug" evidence="18">
    <location>
        <begin position="93"/>
        <end position="194"/>
    </location>
</feature>
<dbReference type="PANTHER" id="PTHR32552:SF74">
    <property type="entry name" value="HYDROXAMATE SIDEROPHORE RECEPTOR FHUE"/>
    <property type="match status" value="1"/>
</dbReference>
<evidence type="ECO:0000259" key="18">
    <source>
        <dbReference type="Pfam" id="PF07715"/>
    </source>
</evidence>
<organism evidence="19 20">
    <name type="scientific">Candidatus Pantoea formicae</name>
    <dbReference type="NCBI Taxonomy" id="2608355"/>
    <lineage>
        <taxon>Bacteria</taxon>
        <taxon>Pseudomonadati</taxon>
        <taxon>Pseudomonadota</taxon>
        <taxon>Gammaproteobacteria</taxon>
        <taxon>Enterobacterales</taxon>
        <taxon>Erwiniaceae</taxon>
        <taxon>Pantoea</taxon>
    </lineage>
</organism>
<evidence type="ECO:0000256" key="7">
    <source>
        <dbReference type="ARBA" id="ARBA00022729"/>
    </source>
</evidence>
<feature type="short sequence motif" description="TonB C-terminal box" evidence="15">
    <location>
        <begin position="722"/>
        <end position="739"/>
    </location>
</feature>
<keyword evidence="6 14" id="KW-0812">Transmembrane</keyword>
<feature type="domain" description="TonB-dependent receptor-like beta-barrel" evidence="17">
    <location>
        <begin position="269"/>
        <end position="710"/>
    </location>
</feature>
<evidence type="ECO:0000256" key="10">
    <source>
        <dbReference type="ARBA" id="ARBA00023077"/>
    </source>
</evidence>
<comment type="caution">
    <text evidence="19">The sequence shown here is derived from an EMBL/GenBank/DDBJ whole genome shotgun (WGS) entry which is preliminary data.</text>
</comment>
<keyword evidence="8" id="KW-0408">Iron</keyword>
<dbReference type="InterPro" id="IPR012910">
    <property type="entry name" value="Plug_dom"/>
</dbReference>
<comment type="similarity">
    <text evidence="2 14 16">Belongs to the TonB-dependent receptor family.</text>
</comment>
<keyword evidence="11 14" id="KW-0472">Membrane</keyword>
<keyword evidence="12 19" id="KW-0675">Receptor</keyword>
<dbReference type="NCBIfam" id="TIGR01783">
    <property type="entry name" value="TonB-siderophor"/>
    <property type="match status" value="1"/>
</dbReference>
<keyword evidence="4 14" id="KW-1134">Transmembrane beta strand</keyword>
<evidence type="ECO:0000256" key="2">
    <source>
        <dbReference type="ARBA" id="ARBA00009810"/>
    </source>
</evidence>
<name>A0ABX0QZV3_9GAMM</name>
<keyword evidence="9" id="KW-0406">Ion transport</keyword>
<dbReference type="CDD" id="cd01347">
    <property type="entry name" value="ligand_gated_channel"/>
    <property type="match status" value="1"/>
</dbReference>
<protein>
    <submittedName>
        <fullName evidence="19">Ferric-rhodotorulic acid/ferric-coprogen receptor FhuE</fullName>
    </submittedName>
</protein>
<evidence type="ECO:0000256" key="3">
    <source>
        <dbReference type="ARBA" id="ARBA00022448"/>
    </source>
</evidence>
<dbReference type="PROSITE" id="PS52016">
    <property type="entry name" value="TONB_DEPENDENT_REC_3"/>
    <property type="match status" value="1"/>
</dbReference>
<keyword evidence="10 16" id="KW-0798">TonB box</keyword>
<keyword evidence="5" id="KW-0410">Iron transport</keyword>
<evidence type="ECO:0000256" key="4">
    <source>
        <dbReference type="ARBA" id="ARBA00022452"/>
    </source>
</evidence>
<evidence type="ECO:0000256" key="6">
    <source>
        <dbReference type="ARBA" id="ARBA00022692"/>
    </source>
</evidence>
<dbReference type="SUPFAM" id="SSF56935">
    <property type="entry name" value="Porins"/>
    <property type="match status" value="1"/>
</dbReference>
<keyword evidence="13 14" id="KW-0998">Cell outer membrane</keyword>
<dbReference type="InterPro" id="IPR010917">
    <property type="entry name" value="TonB_rcpt_CS"/>
</dbReference>
<evidence type="ECO:0000256" key="11">
    <source>
        <dbReference type="ARBA" id="ARBA00023136"/>
    </source>
</evidence>
<evidence type="ECO:0000256" key="9">
    <source>
        <dbReference type="ARBA" id="ARBA00023065"/>
    </source>
</evidence>
<dbReference type="Gene3D" id="2.170.130.10">
    <property type="entry name" value="TonB-dependent receptor, plug domain"/>
    <property type="match status" value="1"/>
</dbReference>
<sequence>MSFKRVAGPQARDKSGASGVSKTFCYSLLTLCITHAVSIKTVSAADSVAAPANASKEPSLVVTADTTGGTASDPAQSYTVPATRAGTKLNLTQRDIPQSVSVLTQQRIKDQNLQNVGDALANVTGISASQNDSERVDFYSRGFYINNYTYDDIPSTQTGAWNFGETDGDSAIYERIDVVRGSTGLMTGTGNPGAAINMIRKKADSKTFAGNLSASYGSWDNKRYVADLSGPLNDAGTLRGRVVTGYQDQDSWVDRYHKRKKFLYATVAADISDNTTLDLGYDYQSRNTDGPTWGGLPTWYSNGSKIQYDRGANPSADWTHYNILSRKVFANLTTNFDNGWQVRVNGTHTQSDFDSKLLYVTGYPDQTTGILNSSGYGFAGWYKGLRTQTAVDAYASGPFELFGRQHQLVAGVDYSRQRNRYLYSSSILSPAQIGDWNSWNGDVAEPDWPAWALSSEDTIRQKSGYAAARFSLADPLSLIVGARYTQYSALGTSADMEKNNLTPYGGLVYDINENYSAFASYTSIFQPQTYRDQQGNYLKPVTGKDYEAGIKGDWDNSRITASLSVFRIEQDNLGQIQSDTYVNNSSENAYRASKGVVSRGVDFEINGAVTDNLKVMFGATRYVAKDADGDRTNPYMPQTSLKLFTSYNLPFMPDLTVGGGINWQNRTYKEATNPSGATERVYQGSYPLANLFARYQVTKELSVQGNIKNLFDREYNTNPSGGVAFNEPRNYSVSVNYSF</sequence>
<evidence type="ECO:0000256" key="12">
    <source>
        <dbReference type="ARBA" id="ARBA00023170"/>
    </source>
</evidence>
<evidence type="ECO:0000256" key="16">
    <source>
        <dbReference type="RuleBase" id="RU003357"/>
    </source>
</evidence>
<dbReference type="NCBIfam" id="NF007447">
    <property type="entry name" value="PRK10003.1"/>
    <property type="match status" value="1"/>
</dbReference>
<dbReference type="Pfam" id="PF00593">
    <property type="entry name" value="TonB_dep_Rec_b-barrel"/>
    <property type="match status" value="1"/>
</dbReference>
<keyword evidence="3 14" id="KW-0813">Transport</keyword>
<dbReference type="PANTHER" id="PTHR32552">
    <property type="entry name" value="FERRICHROME IRON RECEPTOR-RELATED"/>
    <property type="match status" value="1"/>
</dbReference>
<keyword evidence="20" id="KW-1185">Reference proteome</keyword>
<comment type="subcellular location">
    <subcellularLocation>
        <location evidence="1 14">Cell outer membrane</location>
        <topology evidence="1 14">Multi-pass membrane protein</topology>
    </subcellularLocation>
</comment>
<reference evidence="19 20" key="1">
    <citation type="journal article" date="2019" name="bioRxiv">
        <title>Bacteria contribute to plant secondary compound degradation in a generalist herbivore system.</title>
        <authorList>
            <person name="Francoeur C.B."/>
            <person name="Khadempour L."/>
            <person name="Moreira-Soto R.D."/>
            <person name="Gotting K."/>
            <person name="Book A.J."/>
            <person name="Pinto-Tomas A.A."/>
            <person name="Keefover-Ring K."/>
            <person name="Currie C.R."/>
        </authorList>
    </citation>
    <scope>NUCLEOTIDE SEQUENCE [LARGE SCALE GENOMIC DNA]</scope>
    <source>
        <strain evidence="19 20">Acro-805</strain>
    </source>
</reference>
<evidence type="ECO:0000256" key="13">
    <source>
        <dbReference type="ARBA" id="ARBA00023237"/>
    </source>
</evidence>
<evidence type="ECO:0000256" key="14">
    <source>
        <dbReference type="PROSITE-ProRule" id="PRU01360"/>
    </source>
</evidence>
<dbReference type="Pfam" id="PF07715">
    <property type="entry name" value="Plug"/>
    <property type="match status" value="1"/>
</dbReference>
<evidence type="ECO:0000256" key="8">
    <source>
        <dbReference type="ARBA" id="ARBA00023004"/>
    </source>
</evidence>
<evidence type="ECO:0000256" key="5">
    <source>
        <dbReference type="ARBA" id="ARBA00022496"/>
    </source>
</evidence>